<dbReference type="AlphaFoldDB" id="A0A1C5IZ69"/>
<comment type="similarity">
    <text evidence="1">Belongs to the F420H(2)-dependent quinone reductase family.</text>
</comment>
<evidence type="ECO:0000313" key="3">
    <source>
        <dbReference type="EMBL" id="SCG63647.1"/>
    </source>
</evidence>
<dbReference type="SUPFAM" id="SSF50475">
    <property type="entry name" value="FMN-binding split barrel"/>
    <property type="match status" value="1"/>
</dbReference>
<evidence type="ECO:0000256" key="1">
    <source>
        <dbReference type="ARBA" id="ARBA00008710"/>
    </source>
</evidence>
<dbReference type="GO" id="GO:0070967">
    <property type="term" value="F:coenzyme F420 binding"/>
    <property type="evidence" value="ECO:0007669"/>
    <property type="project" value="TreeGrafter"/>
</dbReference>
<dbReference type="OrthoDB" id="8225825at2"/>
<sequence length="153" mass="17223">MTEDEEVLDSPTGWVAEHIRHYVETEGRQGHRRWGVTTLLLTTRGRKSGKLRRTALIYGLDGGRYIVVGSNGGSPHHPSWYLNLLANPEVRVQVGAERFIATARSATGDERARLWQLMTSLWPDYGRYQSRSTRQIPVVILQPITAPGPPPPR</sequence>
<dbReference type="GO" id="GO:0005886">
    <property type="term" value="C:plasma membrane"/>
    <property type="evidence" value="ECO:0007669"/>
    <property type="project" value="TreeGrafter"/>
</dbReference>
<dbReference type="NCBIfam" id="TIGR00026">
    <property type="entry name" value="hi_GC_TIGR00026"/>
    <property type="match status" value="1"/>
</dbReference>
<dbReference type="Proteomes" id="UP000198215">
    <property type="component" value="Chromosome I"/>
</dbReference>
<protein>
    <submittedName>
        <fullName evidence="3">Deazaflavin-dependent oxidoreductase, nitroreductase family</fullName>
    </submittedName>
</protein>
<gene>
    <name evidence="3" type="ORF">GA0070614_3681</name>
</gene>
<name>A0A1C5IZ69_9ACTN</name>
<dbReference type="PANTHER" id="PTHR39428:SF1">
    <property type="entry name" value="F420H(2)-DEPENDENT QUINONE REDUCTASE RV1261C"/>
    <property type="match status" value="1"/>
</dbReference>
<dbReference type="EMBL" id="LT607753">
    <property type="protein sequence ID" value="SCG63647.1"/>
    <property type="molecule type" value="Genomic_DNA"/>
</dbReference>
<accession>A0A1C5IZ69</accession>
<evidence type="ECO:0000313" key="4">
    <source>
        <dbReference type="Proteomes" id="UP000198215"/>
    </source>
</evidence>
<organism evidence="3 4">
    <name type="scientific">Micromonospora coxensis</name>
    <dbReference type="NCBI Taxonomy" id="356852"/>
    <lineage>
        <taxon>Bacteria</taxon>
        <taxon>Bacillati</taxon>
        <taxon>Actinomycetota</taxon>
        <taxon>Actinomycetes</taxon>
        <taxon>Micromonosporales</taxon>
        <taxon>Micromonosporaceae</taxon>
        <taxon>Micromonospora</taxon>
    </lineage>
</organism>
<proteinExistence type="inferred from homology"/>
<reference evidence="4" key="1">
    <citation type="submission" date="2016-06" db="EMBL/GenBank/DDBJ databases">
        <authorList>
            <person name="Varghese N."/>
            <person name="Submissions Spin"/>
        </authorList>
    </citation>
    <scope>NUCLEOTIDE SEQUENCE [LARGE SCALE GENOMIC DNA]</scope>
    <source>
        <strain evidence="4">DSM 45161</strain>
    </source>
</reference>
<dbReference type="InterPro" id="IPR012349">
    <property type="entry name" value="Split_barrel_FMN-bd"/>
</dbReference>
<dbReference type="InterPro" id="IPR004378">
    <property type="entry name" value="F420H2_quin_Rdtase"/>
</dbReference>
<comment type="catalytic activity">
    <reaction evidence="2">
        <text>oxidized coenzyme F420-(gamma-L-Glu)(n) + a quinol + H(+) = reduced coenzyme F420-(gamma-L-Glu)(n) + a quinone</text>
        <dbReference type="Rhea" id="RHEA:39663"/>
        <dbReference type="Rhea" id="RHEA-COMP:12939"/>
        <dbReference type="Rhea" id="RHEA-COMP:14378"/>
        <dbReference type="ChEBI" id="CHEBI:15378"/>
        <dbReference type="ChEBI" id="CHEBI:24646"/>
        <dbReference type="ChEBI" id="CHEBI:132124"/>
        <dbReference type="ChEBI" id="CHEBI:133980"/>
        <dbReference type="ChEBI" id="CHEBI:139511"/>
    </reaction>
</comment>
<dbReference type="Pfam" id="PF04075">
    <property type="entry name" value="F420H2_quin_red"/>
    <property type="match status" value="1"/>
</dbReference>
<dbReference type="GO" id="GO:0016491">
    <property type="term" value="F:oxidoreductase activity"/>
    <property type="evidence" value="ECO:0007669"/>
    <property type="project" value="InterPro"/>
</dbReference>
<evidence type="ECO:0000256" key="2">
    <source>
        <dbReference type="ARBA" id="ARBA00049106"/>
    </source>
</evidence>
<keyword evidence="4" id="KW-1185">Reference proteome</keyword>
<dbReference type="PANTHER" id="PTHR39428">
    <property type="entry name" value="F420H(2)-DEPENDENT QUINONE REDUCTASE RV1261C"/>
    <property type="match status" value="1"/>
</dbReference>
<dbReference type="Gene3D" id="2.30.110.10">
    <property type="entry name" value="Electron Transport, Fmn-binding Protein, Chain A"/>
    <property type="match status" value="1"/>
</dbReference>
<dbReference type="RefSeq" id="WP_088977096.1">
    <property type="nucleotide sequence ID" value="NZ_LT607753.1"/>
</dbReference>